<proteinExistence type="predicted"/>
<feature type="signal peptide" evidence="3">
    <location>
        <begin position="1"/>
        <end position="35"/>
    </location>
</feature>
<dbReference type="Proteomes" id="UP000242263">
    <property type="component" value="Unassembled WGS sequence"/>
</dbReference>
<keyword evidence="2" id="KW-1133">Transmembrane helix</keyword>
<dbReference type="InterPro" id="IPR022435">
    <property type="entry name" value="Surface-anchored_actinobac"/>
</dbReference>
<feature type="compositionally biased region" description="Polar residues" evidence="1">
    <location>
        <begin position="264"/>
        <end position="287"/>
    </location>
</feature>
<feature type="region of interest" description="Disordered" evidence="1">
    <location>
        <begin position="520"/>
        <end position="576"/>
    </location>
</feature>
<feature type="compositionally biased region" description="Polar residues" evidence="1">
    <location>
        <begin position="564"/>
        <end position="576"/>
    </location>
</feature>
<keyword evidence="2" id="KW-0812">Transmembrane</keyword>
<dbReference type="AlphaFoldDB" id="A0A2I1M4L9"/>
<protein>
    <recommendedName>
        <fullName evidence="6">Cell surface protein</fullName>
    </recommendedName>
</protein>
<evidence type="ECO:0008006" key="6">
    <source>
        <dbReference type="Google" id="ProtNLM"/>
    </source>
</evidence>
<dbReference type="NCBIfam" id="NF038134">
    <property type="entry name" value="choice_anch_M"/>
    <property type="match status" value="1"/>
</dbReference>
<feature type="chain" id="PRO_5014143278" description="Cell surface protein" evidence="3">
    <location>
        <begin position="36"/>
        <end position="705"/>
    </location>
</feature>
<evidence type="ECO:0000313" key="4">
    <source>
        <dbReference type="EMBL" id="PKZ15057.1"/>
    </source>
</evidence>
<reference evidence="4 5" key="1">
    <citation type="submission" date="2017-12" db="EMBL/GenBank/DDBJ databases">
        <title>Phylogenetic diversity of female urinary microbiome.</title>
        <authorList>
            <person name="Thomas-White K."/>
            <person name="Wolfe A.J."/>
        </authorList>
    </citation>
    <scope>NUCLEOTIDE SEQUENCE [LARGE SCALE GENOMIC DNA]</scope>
    <source>
        <strain evidence="4 5">UMB0064</strain>
    </source>
</reference>
<evidence type="ECO:0000313" key="5">
    <source>
        <dbReference type="Proteomes" id="UP000242263"/>
    </source>
</evidence>
<gene>
    <name evidence="4" type="ORF">CYJ32_06070</name>
</gene>
<dbReference type="NCBIfam" id="TIGR03769">
    <property type="entry name" value="P_ac_wall_RPT"/>
    <property type="match status" value="1"/>
</dbReference>
<keyword evidence="2" id="KW-0472">Membrane</keyword>
<evidence type="ECO:0000256" key="2">
    <source>
        <dbReference type="SAM" id="Phobius"/>
    </source>
</evidence>
<feature type="region of interest" description="Disordered" evidence="1">
    <location>
        <begin position="624"/>
        <end position="644"/>
    </location>
</feature>
<accession>A0A2I1M4L9</accession>
<feature type="transmembrane region" description="Helical" evidence="2">
    <location>
        <begin position="675"/>
        <end position="700"/>
    </location>
</feature>
<dbReference type="EMBL" id="PKGU01000003">
    <property type="protein sequence ID" value="PKZ15057.1"/>
    <property type="molecule type" value="Genomic_DNA"/>
</dbReference>
<organism evidence="4 5">
    <name type="scientific">Alloscardovia omnicolens</name>
    <dbReference type="NCBI Taxonomy" id="419015"/>
    <lineage>
        <taxon>Bacteria</taxon>
        <taxon>Bacillati</taxon>
        <taxon>Actinomycetota</taxon>
        <taxon>Actinomycetes</taxon>
        <taxon>Bifidobacteriales</taxon>
        <taxon>Bifidobacteriaceae</taxon>
        <taxon>Alloscardovia</taxon>
    </lineage>
</organism>
<sequence length="705" mass="76006">MATLAKNLRRCSLSALAVIISFSVLMGYSSHTAHASSMEYKDQDLSIERGHVDVFYPFIQGGKLLQGLEYGNTLYNPNRSTITVPVTAYSEKDLGHPELKYDTSYGYWFLDQSQSDMNVAPYPGWDTGEGRDAVGARTSHDATADIVVTRVSAPEDGKVLIFDSGEMGGAVKSFEKDDKDDTEEEGSRFAMPGILHQDSLSHQHANWMFTAAGTYHLDVKTIITSKTTGKSVSTGVVRYTFIVKDNTGKVYSDEDNIVTELSKVPSSQPDNPSEPTQPTDNPSNPSSEFKILGNRDKGAHAHFHSYEYSGLSLYVPQDSIPKGTQNLEWRYVRADEKPDEGTTLYARSLELPAEPAMNNMMVYVRALDGHVNELASAKAHIAVDDHGSDMRPVVRAIADERVYKPGETVHFTSKIYNPRVPTDAEGLGLSNPVGTITSIVQKRVWLIKKKGEKTFTKIDIPRDTDAGDGTLTRQIDTNYDLVVDESMDGATVRASLEFEDGTLYRNEKFDDFGDVILSVKSQTPSKPETKPETKPDKKSDSAVTVPPAPVPTVVPGDAPKNSGVYDTSHSGAGLSSKTNAFTGNSAAVTPATLSPQVSNFAAPASIGAGAGSILSTGASVAAPSAQDEGNKAEEAAGQSTLLDAQETSYKPLKDKKKQKNHIVAAQKTNAAPTPWVLMVSAGVLTVALCAMAVVATILVVKRRIG</sequence>
<feature type="compositionally biased region" description="Basic and acidic residues" evidence="1">
    <location>
        <begin position="527"/>
        <end position="540"/>
    </location>
</feature>
<keyword evidence="3" id="KW-0732">Signal</keyword>
<evidence type="ECO:0000256" key="3">
    <source>
        <dbReference type="SAM" id="SignalP"/>
    </source>
</evidence>
<comment type="caution">
    <text evidence="4">The sequence shown here is derived from an EMBL/GenBank/DDBJ whole genome shotgun (WGS) entry which is preliminary data.</text>
</comment>
<evidence type="ECO:0000256" key="1">
    <source>
        <dbReference type="SAM" id="MobiDB-lite"/>
    </source>
</evidence>
<name>A0A2I1M4L9_9BIFI</name>
<feature type="region of interest" description="Disordered" evidence="1">
    <location>
        <begin position="262"/>
        <end position="292"/>
    </location>
</feature>